<dbReference type="Gene3D" id="1.10.150.20">
    <property type="entry name" value="5' to 3' exonuclease, C-terminal subdomain"/>
    <property type="match status" value="1"/>
</dbReference>
<dbReference type="AlphaFoldDB" id="A0A0F8YZC8"/>
<gene>
    <name evidence="2" type="ORF">LCGC14_2759670</name>
</gene>
<comment type="caution">
    <text evidence="2">The sequence shown here is derived from an EMBL/GenBank/DDBJ whole genome shotgun (WGS) entry which is preliminary data.</text>
</comment>
<dbReference type="InterPro" id="IPR001098">
    <property type="entry name" value="DNA-dir_DNA_pol_A_palm_dom"/>
</dbReference>
<dbReference type="GO" id="GO:0006260">
    <property type="term" value="P:DNA replication"/>
    <property type="evidence" value="ECO:0007669"/>
    <property type="project" value="InterPro"/>
</dbReference>
<organism evidence="2">
    <name type="scientific">marine sediment metagenome</name>
    <dbReference type="NCBI Taxonomy" id="412755"/>
    <lineage>
        <taxon>unclassified sequences</taxon>
        <taxon>metagenomes</taxon>
        <taxon>ecological metagenomes</taxon>
    </lineage>
</organism>
<proteinExistence type="predicted"/>
<reference evidence="2" key="1">
    <citation type="journal article" date="2015" name="Nature">
        <title>Complex archaea that bridge the gap between prokaryotes and eukaryotes.</title>
        <authorList>
            <person name="Spang A."/>
            <person name="Saw J.H."/>
            <person name="Jorgensen S.L."/>
            <person name="Zaremba-Niedzwiedzka K."/>
            <person name="Martijn J."/>
            <person name="Lind A.E."/>
            <person name="van Eijk R."/>
            <person name="Schleper C."/>
            <person name="Guy L."/>
            <person name="Ettema T.J."/>
        </authorList>
    </citation>
    <scope>NUCLEOTIDE SEQUENCE</scope>
</reference>
<feature type="domain" description="DNA-directed DNA polymerase family A palm" evidence="1">
    <location>
        <begin position="52"/>
        <end position="169"/>
    </location>
</feature>
<feature type="non-terminal residue" evidence="2">
    <location>
        <position position="1"/>
    </location>
</feature>
<dbReference type="GO" id="GO:0003887">
    <property type="term" value="F:DNA-directed DNA polymerase activity"/>
    <property type="evidence" value="ECO:0007669"/>
    <property type="project" value="InterPro"/>
</dbReference>
<dbReference type="Gene3D" id="3.30.70.370">
    <property type="match status" value="1"/>
</dbReference>
<name>A0A0F8YZC8_9ZZZZ</name>
<dbReference type="SUPFAM" id="SSF56672">
    <property type="entry name" value="DNA/RNA polymerases"/>
    <property type="match status" value="1"/>
</dbReference>
<evidence type="ECO:0000313" key="2">
    <source>
        <dbReference type="EMBL" id="KKK86793.1"/>
    </source>
</evidence>
<protein>
    <recommendedName>
        <fullName evidence="1">DNA-directed DNA polymerase family A palm domain-containing protein</fullName>
    </recommendedName>
</protein>
<dbReference type="InterPro" id="IPR043502">
    <property type="entry name" value="DNA/RNA_pol_sf"/>
</dbReference>
<dbReference type="GO" id="GO:0003677">
    <property type="term" value="F:DNA binding"/>
    <property type="evidence" value="ECO:0007669"/>
    <property type="project" value="InterPro"/>
</dbReference>
<evidence type="ECO:0000259" key="1">
    <source>
        <dbReference type="Pfam" id="PF00476"/>
    </source>
</evidence>
<dbReference type="EMBL" id="LAZR01050689">
    <property type="protein sequence ID" value="KKK86793.1"/>
    <property type="molecule type" value="Genomic_DNA"/>
</dbReference>
<sequence length="297" mass="33174">EGEHPPMKQGKMILAVAQVDEGMKFLLTHQKEEIRLLAEARLAISSWPLHIKRVQNLINQAKARNGFLGIPLSYHSAHTGRFGGSEGLNVHNFGKRGRTGSGIHPLIKEVGSLIEAPEGYTFITPDLSQIEARMLAWFAGQDDLLQTFANGEDVYSEFASDLFNSKVYKPDKDDPEPIQKLMEIRRGFGKDAILGCLSFNTPILTKSGWKKLWCVSTNDQLWDGVKWVRHKGIFLRGRKKCLPLVHSKNGCSTTSKQELACRISFVILLPRSTIFQKASMVQRKTTAGSSLSTFIHA</sequence>
<accession>A0A0F8YZC8</accession>
<dbReference type="Pfam" id="PF00476">
    <property type="entry name" value="DNA_pol_A"/>
    <property type="match status" value="1"/>
</dbReference>